<dbReference type="Pfam" id="PF01619">
    <property type="entry name" value="Pro_dh"/>
    <property type="match status" value="1"/>
</dbReference>
<evidence type="ECO:0000256" key="2">
    <source>
        <dbReference type="ARBA" id="ARBA00012695"/>
    </source>
</evidence>
<dbReference type="GO" id="GO:0071949">
    <property type="term" value="F:FAD binding"/>
    <property type="evidence" value="ECO:0007669"/>
    <property type="project" value="TreeGrafter"/>
</dbReference>
<dbReference type="GO" id="GO:0010133">
    <property type="term" value="P:L-proline catabolic process to L-glutamate"/>
    <property type="evidence" value="ECO:0007669"/>
    <property type="project" value="TreeGrafter"/>
</dbReference>
<comment type="catalytic activity">
    <reaction evidence="5">
        <text>L-proline + a quinone = (S)-1-pyrroline-5-carboxylate + a quinol + H(+)</text>
        <dbReference type="Rhea" id="RHEA:23784"/>
        <dbReference type="ChEBI" id="CHEBI:15378"/>
        <dbReference type="ChEBI" id="CHEBI:17388"/>
        <dbReference type="ChEBI" id="CHEBI:24646"/>
        <dbReference type="ChEBI" id="CHEBI:60039"/>
        <dbReference type="ChEBI" id="CHEBI:132124"/>
        <dbReference type="EC" id="1.5.5.2"/>
    </reaction>
</comment>
<dbReference type="EC" id="1.5.5.2" evidence="2 5"/>
<evidence type="ECO:0000256" key="1">
    <source>
        <dbReference type="ARBA" id="ARBA00005869"/>
    </source>
</evidence>
<keyword evidence="5" id="KW-0274">FAD</keyword>
<name>A0AAD5TTU7_9FUNG</name>
<reference evidence="8" key="1">
    <citation type="submission" date="2020-05" db="EMBL/GenBank/DDBJ databases">
        <title>Phylogenomic resolution of chytrid fungi.</title>
        <authorList>
            <person name="Stajich J.E."/>
            <person name="Amses K."/>
            <person name="Simmons R."/>
            <person name="Seto K."/>
            <person name="Myers J."/>
            <person name="Bonds A."/>
            <person name="Quandt C.A."/>
            <person name="Barry K."/>
            <person name="Liu P."/>
            <person name="Grigoriev I."/>
            <person name="Longcore J.E."/>
            <person name="James T.Y."/>
        </authorList>
    </citation>
    <scope>NUCLEOTIDE SEQUENCE</scope>
    <source>
        <strain evidence="8">JEL0476</strain>
    </source>
</reference>
<dbReference type="Proteomes" id="UP001211065">
    <property type="component" value="Unassembled WGS sequence"/>
</dbReference>
<dbReference type="InterPro" id="IPR015659">
    <property type="entry name" value="Proline_oxidase"/>
</dbReference>
<protein>
    <recommendedName>
        <fullName evidence="2 5">Proline dehydrogenase</fullName>
        <ecNumber evidence="2 5">1.5.5.2</ecNumber>
    </recommendedName>
</protein>
<dbReference type="InterPro" id="IPR002872">
    <property type="entry name" value="Proline_DH_dom"/>
</dbReference>
<dbReference type="SUPFAM" id="SSF51730">
    <property type="entry name" value="FAD-linked oxidoreductase"/>
    <property type="match status" value="1"/>
</dbReference>
<dbReference type="Gene3D" id="3.20.20.220">
    <property type="match status" value="2"/>
</dbReference>
<keyword evidence="4 5" id="KW-0642">Proline metabolism</keyword>
<feature type="domain" description="Proline dehydrogenase" evidence="7">
    <location>
        <begin position="100"/>
        <end position="489"/>
    </location>
</feature>
<accession>A0AAD5TTU7</accession>
<dbReference type="AlphaFoldDB" id="A0AAD5TTU7"/>
<comment type="cofactor">
    <cofactor evidence="5">
        <name>FAD</name>
        <dbReference type="ChEBI" id="CHEBI:57692"/>
    </cofactor>
</comment>
<organism evidence="8 9">
    <name type="scientific">Clydaea vesicula</name>
    <dbReference type="NCBI Taxonomy" id="447962"/>
    <lineage>
        <taxon>Eukaryota</taxon>
        <taxon>Fungi</taxon>
        <taxon>Fungi incertae sedis</taxon>
        <taxon>Chytridiomycota</taxon>
        <taxon>Chytridiomycota incertae sedis</taxon>
        <taxon>Chytridiomycetes</taxon>
        <taxon>Lobulomycetales</taxon>
        <taxon>Lobulomycetaceae</taxon>
        <taxon>Clydaea</taxon>
    </lineage>
</organism>
<evidence type="ECO:0000256" key="5">
    <source>
        <dbReference type="RuleBase" id="RU364054"/>
    </source>
</evidence>
<keyword evidence="5" id="KW-0285">Flavoprotein</keyword>
<comment type="caution">
    <text evidence="8">The sequence shown here is derived from an EMBL/GenBank/DDBJ whole genome shotgun (WGS) entry which is preliminary data.</text>
</comment>
<dbReference type="EMBL" id="JADGJW010001338">
    <property type="protein sequence ID" value="KAJ3204122.1"/>
    <property type="molecule type" value="Genomic_DNA"/>
</dbReference>
<comment type="similarity">
    <text evidence="1 5">Belongs to the proline oxidase family.</text>
</comment>
<dbReference type="GO" id="GO:0005739">
    <property type="term" value="C:mitochondrion"/>
    <property type="evidence" value="ECO:0007669"/>
    <property type="project" value="TreeGrafter"/>
</dbReference>
<keyword evidence="3 5" id="KW-0560">Oxidoreductase</keyword>
<evidence type="ECO:0000259" key="7">
    <source>
        <dbReference type="Pfam" id="PF01619"/>
    </source>
</evidence>
<dbReference type="PANTHER" id="PTHR13914:SF0">
    <property type="entry name" value="PROLINE DEHYDROGENASE 1, MITOCHONDRIAL"/>
    <property type="match status" value="1"/>
</dbReference>
<sequence length="515" mass="58104">MKRTIAHGHLVKKQSTITTQLHLAQPIQSSNLRPHKSKSSLELINSLAVFKACSIPALVNNSDKILDIFEKFKLTPISNFIIKRTFFKHFCGGENLNEVLPTMQKLNKSRVNSILDLSMEADLEAGAEKSLSSAVSEAEKIIEMFKSSIDISSTQPNAFIAVKVTALFPPLILLRWSNTLQVFKSKFMNKNTFTSTEFVNAIGGDKALSMKIFNTLKKNSDGSVDVTSITESIDVIYKESRGILPMQHNSPAASRSDFELLRNEDLEVIDAIVPKIESLCKYSLSKKIRLMIDAEQTYFQHAVDSVALHCSRTINPKNEGGLAVVYNTYQLYLKDGLKRLKIDVERAERFGYTFGVKIVRGAYMVSERERAEELKIEDPINENIEKTHKDYNEAIEYLLKKVKFNPNISFVIASHNKTSVETALRLIKELDINLEEKKNHFGFGQLMGMQDGIAFYLGEIGLSVFKYIPYGPVNITIPYLIRRAQENSSLMTNSGAVQDRKELLEELKIRFGISV</sequence>
<comment type="function">
    <text evidence="5">Converts proline to delta-1-pyrroline-5-carboxylate.</text>
</comment>
<gene>
    <name evidence="8" type="ORF">HK099_001259</name>
</gene>
<evidence type="ECO:0000256" key="6">
    <source>
        <dbReference type="SAM" id="Coils"/>
    </source>
</evidence>
<evidence type="ECO:0000256" key="3">
    <source>
        <dbReference type="ARBA" id="ARBA00023002"/>
    </source>
</evidence>
<dbReference type="GO" id="GO:0004657">
    <property type="term" value="F:proline dehydrogenase activity"/>
    <property type="evidence" value="ECO:0007669"/>
    <property type="project" value="UniProtKB-EC"/>
</dbReference>
<evidence type="ECO:0000313" key="8">
    <source>
        <dbReference type="EMBL" id="KAJ3204122.1"/>
    </source>
</evidence>
<keyword evidence="6" id="KW-0175">Coiled coil</keyword>
<keyword evidence="9" id="KW-1185">Reference proteome</keyword>
<evidence type="ECO:0000313" key="9">
    <source>
        <dbReference type="Proteomes" id="UP001211065"/>
    </source>
</evidence>
<dbReference type="PANTHER" id="PTHR13914">
    <property type="entry name" value="PROLINE OXIDASE"/>
    <property type="match status" value="1"/>
</dbReference>
<dbReference type="InterPro" id="IPR029041">
    <property type="entry name" value="FAD-linked_oxidoreductase-like"/>
</dbReference>
<evidence type="ECO:0000256" key="4">
    <source>
        <dbReference type="ARBA" id="ARBA00023062"/>
    </source>
</evidence>
<proteinExistence type="inferred from homology"/>
<feature type="coiled-coil region" evidence="6">
    <location>
        <begin position="381"/>
        <end position="440"/>
    </location>
</feature>